<name>A0A371DVV9_9APHY</name>
<dbReference type="Pfam" id="PF07690">
    <property type="entry name" value="MFS_1"/>
    <property type="match status" value="1"/>
</dbReference>
<evidence type="ECO:0000256" key="5">
    <source>
        <dbReference type="SAM" id="MobiDB-lite"/>
    </source>
</evidence>
<evidence type="ECO:0000313" key="7">
    <source>
        <dbReference type="EMBL" id="RDX56608.1"/>
    </source>
</evidence>
<protein>
    <submittedName>
        <fullName evidence="7">MFS general substrate transporter</fullName>
    </submittedName>
</protein>
<feature type="transmembrane region" description="Helical" evidence="6">
    <location>
        <begin position="472"/>
        <end position="490"/>
    </location>
</feature>
<feature type="transmembrane region" description="Helical" evidence="6">
    <location>
        <begin position="19"/>
        <end position="38"/>
    </location>
</feature>
<evidence type="ECO:0000313" key="8">
    <source>
        <dbReference type="Proteomes" id="UP000256964"/>
    </source>
</evidence>
<dbReference type="GO" id="GO:0022857">
    <property type="term" value="F:transmembrane transporter activity"/>
    <property type="evidence" value="ECO:0007669"/>
    <property type="project" value="InterPro"/>
</dbReference>
<feature type="transmembrane region" description="Helical" evidence="6">
    <location>
        <begin position="403"/>
        <end position="422"/>
    </location>
</feature>
<feature type="transmembrane region" description="Helical" evidence="6">
    <location>
        <begin position="434"/>
        <end position="452"/>
    </location>
</feature>
<keyword evidence="3 6" id="KW-1133">Transmembrane helix</keyword>
<accession>A0A371DVV9</accession>
<proteinExistence type="predicted"/>
<dbReference type="PANTHER" id="PTHR21576">
    <property type="entry name" value="UNCHARACTERIZED NODULIN-LIKE PROTEIN"/>
    <property type="match status" value="1"/>
</dbReference>
<dbReference type="STRING" id="139420.A0A371DVV9"/>
<feature type="transmembrane region" description="Helical" evidence="6">
    <location>
        <begin position="58"/>
        <end position="78"/>
    </location>
</feature>
<comment type="subcellular location">
    <subcellularLocation>
        <location evidence="1">Membrane</location>
        <topology evidence="1">Multi-pass membrane protein</topology>
    </subcellularLocation>
</comment>
<gene>
    <name evidence="7" type="ORF">OH76DRAFT_1369463</name>
</gene>
<dbReference type="InterPro" id="IPR011701">
    <property type="entry name" value="MFS"/>
</dbReference>
<keyword evidence="4 6" id="KW-0472">Membrane</keyword>
<feature type="transmembrane region" description="Helical" evidence="6">
    <location>
        <begin position="187"/>
        <end position="207"/>
    </location>
</feature>
<keyword evidence="8" id="KW-1185">Reference proteome</keyword>
<feature type="transmembrane region" description="Helical" evidence="6">
    <location>
        <begin position="85"/>
        <end position="102"/>
    </location>
</feature>
<dbReference type="Proteomes" id="UP000256964">
    <property type="component" value="Unassembled WGS sequence"/>
</dbReference>
<dbReference type="GO" id="GO:0000329">
    <property type="term" value="C:fungal-type vacuole membrane"/>
    <property type="evidence" value="ECO:0007669"/>
    <property type="project" value="TreeGrafter"/>
</dbReference>
<dbReference type="PANTHER" id="PTHR21576:SF158">
    <property type="entry name" value="RIBOSOMAL RNA-PROCESSING PROTEIN 12-LIKE CONSERVED DOMAIN-CONTAINING PROTEIN"/>
    <property type="match status" value="1"/>
</dbReference>
<reference evidence="7 8" key="1">
    <citation type="journal article" date="2018" name="Biotechnol. Biofuels">
        <title>Integrative visual omics of the white-rot fungus Polyporus brumalis exposes the biotechnological potential of its oxidative enzymes for delignifying raw plant biomass.</title>
        <authorList>
            <person name="Miyauchi S."/>
            <person name="Rancon A."/>
            <person name="Drula E."/>
            <person name="Hage H."/>
            <person name="Chaduli D."/>
            <person name="Favel A."/>
            <person name="Grisel S."/>
            <person name="Henrissat B."/>
            <person name="Herpoel-Gimbert I."/>
            <person name="Ruiz-Duenas F.J."/>
            <person name="Chevret D."/>
            <person name="Hainaut M."/>
            <person name="Lin J."/>
            <person name="Wang M."/>
            <person name="Pangilinan J."/>
            <person name="Lipzen A."/>
            <person name="Lesage-Meessen L."/>
            <person name="Navarro D."/>
            <person name="Riley R."/>
            <person name="Grigoriev I.V."/>
            <person name="Zhou S."/>
            <person name="Raouche S."/>
            <person name="Rosso M.N."/>
        </authorList>
    </citation>
    <scope>NUCLEOTIDE SEQUENCE [LARGE SCALE GENOMIC DNA]</scope>
    <source>
        <strain evidence="7 8">BRFM 1820</strain>
    </source>
</reference>
<evidence type="ECO:0000256" key="6">
    <source>
        <dbReference type="SAM" id="Phobius"/>
    </source>
</evidence>
<keyword evidence="2 6" id="KW-0812">Transmembrane</keyword>
<dbReference type="EMBL" id="KZ857380">
    <property type="protein sequence ID" value="RDX56608.1"/>
    <property type="molecule type" value="Genomic_DNA"/>
</dbReference>
<feature type="region of interest" description="Disordered" evidence="5">
    <location>
        <begin position="226"/>
        <end position="262"/>
    </location>
</feature>
<sequence>MVESTGTGPAARVTRVRSILTCCAVAANAICAGGVYSFPLLAPTLVEHLKLSQPQLTTIVLAGMATQYLFAVVCGVAIDRYGSWSCSLAAAILYSLGFGLFAGEVAQATTETHTTTASFYRLVLYFGMIGLATVCSYFSLVFASTTMFPRYSGTASGTSMSIFGLSPLFLSLIASKFTADQTLDIPGFFMFMALLAGTVHFGSTFIFRANRAFELDGGEALAVRSTSDAESSASTVEPEEEPLLGGNGDNAPKDPASVGVVPVEEPRDGSAFDLLKDRYFWVLCLWMSLTVGAAEMVISNLGSIVLSLPSTSSSATANAAQQVRLLSFFNTISRLLIGPFADVIAPVASRLESGAWGFASKRHTSRVAFMLGTCVLLAVTLAWSNVGVHTQEDIWPLSVGTGFAYGSTFTVLPGILSSIWGLKNLARNFGITSYTAFAGTTIFSYLYAFVAARHVAPPNTACIGKECWRSTFWISTATTTIAFCAAFVLWSKWRARV</sequence>
<dbReference type="AlphaFoldDB" id="A0A371DVV9"/>
<feature type="compositionally biased region" description="Polar residues" evidence="5">
    <location>
        <begin position="226"/>
        <end position="235"/>
    </location>
</feature>
<evidence type="ECO:0000256" key="3">
    <source>
        <dbReference type="ARBA" id="ARBA00022989"/>
    </source>
</evidence>
<dbReference type="SUPFAM" id="SSF103473">
    <property type="entry name" value="MFS general substrate transporter"/>
    <property type="match status" value="1"/>
</dbReference>
<feature type="transmembrane region" description="Helical" evidence="6">
    <location>
        <begin position="366"/>
        <end position="383"/>
    </location>
</feature>
<evidence type="ECO:0000256" key="2">
    <source>
        <dbReference type="ARBA" id="ARBA00022692"/>
    </source>
</evidence>
<dbReference type="Gene3D" id="1.20.1250.20">
    <property type="entry name" value="MFS general substrate transporter like domains"/>
    <property type="match status" value="1"/>
</dbReference>
<evidence type="ECO:0000256" key="4">
    <source>
        <dbReference type="ARBA" id="ARBA00023136"/>
    </source>
</evidence>
<evidence type="ECO:0000256" key="1">
    <source>
        <dbReference type="ARBA" id="ARBA00004141"/>
    </source>
</evidence>
<feature type="transmembrane region" description="Helical" evidence="6">
    <location>
        <begin position="122"/>
        <end position="143"/>
    </location>
</feature>
<dbReference type="InterPro" id="IPR036259">
    <property type="entry name" value="MFS_trans_sf"/>
</dbReference>
<organism evidence="7 8">
    <name type="scientific">Lentinus brumalis</name>
    <dbReference type="NCBI Taxonomy" id="2498619"/>
    <lineage>
        <taxon>Eukaryota</taxon>
        <taxon>Fungi</taxon>
        <taxon>Dikarya</taxon>
        <taxon>Basidiomycota</taxon>
        <taxon>Agaricomycotina</taxon>
        <taxon>Agaricomycetes</taxon>
        <taxon>Polyporales</taxon>
        <taxon>Polyporaceae</taxon>
        <taxon>Lentinus</taxon>
    </lineage>
</organism>
<feature type="transmembrane region" description="Helical" evidence="6">
    <location>
        <begin position="155"/>
        <end position="175"/>
    </location>
</feature>
<dbReference type="OrthoDB" id="410267at2759"/>